<dbReference type="Pfam" id="PF00408">
    <property type="entry name" value="PGM_PMM_IV"/>
    <property type="match status" value="1"/>
</dbReference>
<dbReference type="InterPro" id="IPR005843">
    <property type="entry name" value="A-D-PHexomutase_C"/>
</dbReference>
<dbReference type="PANTHER" id="PTHR43771">
    <property type="entry name" value="PHOSPHOMANNOMUTASE"/>
    <property type="match status" value="1"/>
</dbReference>
<keyword evidence="5 7" id="KW-0413">Isomerase</keyword>
<protein>
    <submittedName>
        <fullName evidence="7">Phosphomannomutase / Phosphoglucomutase / Phosphoglucosamine mutase</fullName>
        <ecNumber evidence="7">5.4.2.10</ecNumber>
        <ecNumber evidence="7">5.4.2.2</ecNumber>
        <ecNumber evidence="7">5.4.2.8</ecNumber>
    </submittedName>
</protein>
<sequence length="109" mass="12466">QTDLKVSQFLADVPEVYNTPEIRVDCPDDEKFAIIEDITAFFKKDHDVIDIDGARVTFGDGWGLVRASNTQPVLVLRFEAQSMERLDELKKLFHDKLATYPSMKDTAKF</sequence>
<keyword evidence="2" id="KW-0597">Phosphoprotein</keyword>
<accession>A0A3B1BW66</accession>
<feature type="domain" description="Alpha-D-phosphohexomutase C-terminal" evidence="6">
    <location>
        <begin position="21"/>
        <end position="91"/>
    </location>
</feature>
<dbReference type="EC" id="5.4.2.2" evidence="7"/>
<dbReference type="SUPFAM" id="SSF55957">
    <property type="entry name" value="Phosphoglucomutase, C-terminal domain"/>
    <property type="match status" value="1"/>
</dbReference>
<dbReference type="InterPro" id="IPR036900">
    <property type="entry name" value="A-D-PHexomutase_C_sf"/>
</dbReference>
<dbReference type="GO" id="GO:0004615">
    <property type="term" value="F:phosphomannomutase activity"/>
    <property type="evidence" value="ECO:0007669"/>
    <property type="project" value="UniProtKB-EC"/>
</dbReference>
<evidence type="ECO:0000256" key="4">
    <source>
        <dbReference type="ARBA" id="ARBA00022842"/>
    </source>
</evidence>
<organism evidence="7">
    <name type="scientific">hydrothermal vent metagenome</name>
    <dbReference type="NCBI Taxonomy" id="652676"/>
    <lineage>
        <taxon>unclassified sequences</taxon>
        <taxon>metagenomes</taxon>
        <taxon>ecological metagenomes</taxon>
    </lineage>
</organism>
<dbReference type="GO" id="GO:0008966">
    <property type="term" value="F:phosphoglucosamine mutase activity"/>
    <property type="evidence" value="ECO:0007669"/>
    <property type="project" value="UniProtKB-EC"/>
</dbReference>
<evidence type="ECO:0000256" key="2">
    <source>
        <dbReference type="ARBA" id="ARBA00022553"/>
    </source>
</evidence>
<evidence type="ECO:0000256" key="1">
    <source>
        <dbReference type="ARBA" id="ARBA00001946"/>
    </source>
</evidence>
<evidence type="ECO:0000313" key="7">
    <source>
        <dbReference type="EMBL" id="VAX16543.1"/>
    </source>
</evidence>
<name>A0A3B1BW66_9ZZZZ</name>
<dbReference type="Gene3D" id="3.30.310.50">
    <property type="entry name" value="Alpha-D-phosphohexomutase, C-terminal domain"/>
    <property type="match status" value="1"/>
</dbReference>
<reference evidence="7" key="1">
    <citation type="submission" date="2018-06" db="EMBL/GenBank/DDBJ databases">
        <authorList>
            <person name="Zhirakovskaya E."/>
        </authorList>
    </citation>
    <scope>NUCLEOTIDE SEQUENCE</scope>
</reference>
<keyword evidence="4" id="KW-0460">Magnesium</keyword>
<feature type="non-terminal residue" evidence="7">
    <location>
        <position position="1"/>
    </location>
</feature>
<evidence type="ECO:0000256" key="5">
    <source>
        <dbReference type="ARBA" id="ARBA00023235"/>
    </source>
</evidence>
<dbReference type="GO" id="GO:0046872">
    <property type="term" value="F:metal ion binding"/>
    <property type="evidence" value="ECO:0007669"/>
    <property type="project" value="UniProtKB-KW"/>
</dbReference>
<dbReference type="EC" id="5.4.2.10" evidence="7"/>
<dbReference type="EMBL" id="UOGE01000011">
    <property type="protein sequence ID" value="VAX16543.1"/>
    <property type="molecule type" value="Genomic_DNA"/>
</dbReference>
<proteinExistence type="predicted"/>
<dbReference type="GO" id="GO:0004614">
    <property type="term" value="F:phosphoglucomutase activity"/>
    <property type="evidence" value="ECO:0007669"/>
    <property type="project" value="UniProtKB-EC"/>
</dbReference>
<keyword evidence="3" id="KW-0479">Metal-binding</keyword>
<evidence type="ECO:0000256" key="3">
    <source>
        <dbReference type="ARBA" id="ARBA00022723"/>
    </source>
</evidence>
<dbReference type="EC" id="5.4.2.8" evidence="7"/>
<evidence type="ECO:0000259" key="6">
    <source>
        <dbReference type="Pfam" id="PF00408"/>
    </source>
</evidence>
<dbReference type="AlphaFoldDB" id="A0A3B1BW66"/>
<gene>
    <name evidence="7" type="ORF">MNBD_NITROSPINAE02-2135</name>
</gene>
<comment type="cofactor">
    <cofactor evidence="1">
        <name>Mg(2+)</name>
        <dbReference type="ChEBI" id="CHEBI:18420"/>
    </cofactor>
</comment>
<dbReference type="PANTHER" id="PTHR43771:SF2">
    <property type="entry name" value="PHOSPHOMANNOMUTASE_PHOSPHOGLUCOMUTASE"/>
    <property type="match status" value="1"/>
</dbReference>